<dbReference type="AlphaFoldDB" id="A0A2P2PKQ4"/>
<evidence type="ECO:0000313" key="1">
    <source>
        <dbReference type="EMBL" id="MBX55318.1"/>
    </source>
</evidence>
<name>A0A2P2PKQ4_RHIMU</name>
<accession>A0A2P2PKQ4</accession>
<proteinExistence type="predicted"/>
<organism evidence="1">
    <name type="scientific">Rhizophora mucronata</name>
    <name type="common">Asiatic mangrove</name>
    <dbReference type="NCBI Taxonomy" id="61149"/>
    <lineage>
        <taxon>Eukaryota</taxon>
        <taxon>Viridiplantae</taxon>
        <taxon>Streptophyta</taxon>
        <taxon>Embryophyta</taxon>
        <taxon>Tracheophyta</taxon>
        <taxon>Spermatophyta</taxon>
        <taxon>Magnoliopsida</taxon>
        <taxon>eudicotyledons</taxon>
        <taxon>Gunneridae</taxon>
        <taxon>Pentapetalae</taxon>
        <taxon>rosids</taxon>
        <taxon>fabids</taxon>
        <taxon>Malpighiales</taxon>
        <taxon>Rhizophoraceae</taxon>
        <taxon>Rhizophora</taxon>
    </lineage>
</organism>
<dbReference type="EMBL" id="GGEC01074834">
    <property type="protein sequence ID" value="MBX55318.1"/>
    <property type="molecule type" value="Transcribed_RNA"/>
</dbReference>
<reference evidence="1" key="1">
    <citation type="submission" date="2018-02" db="EMBL/GenBank/DDBJ databases">
        <title>Rhizophora mucronata_Transcriptome.</title>
        <authorList>
            <person name="Meera S.P."/>
            <person name="Sreeshan A."/>
            <person name="Augustine A."/>
        </authorList>
    </citation>
    <scope>NUCLEOTIDE SEQUENCE</scope>
    <source>
        <tissue evidence="1">Leaf</tissue>
    </source>
</reference>
<protein>
    <submittedName>
        <fullName evidence="1">Uncharacterized protein</fullName>
    </submittedName>
</protein>
<sequence>MDVAAVEVVVAVSLLPPSFPEVKGQAFRTKAKMRHLGWRTLIYTSSSWTQSCSCIEFVSLVTLYCLHGKKHTVQHLPSHAPSALLGF</sequence>